<dbReference type="Pfam" id="PF01569">
    <property type="entry name" value="PAP2"/>
    <property type="match status" value="1"/>
</dbReference>
<protein>
    <recommendedName>
        <fullName evidence="2">Phosphatidic acid phosphatase type 2/haloperoxidase domain-containing protein</fullName>
    </recommendedName>
</protein>
<name>A0A1G2CFU5_9BACT</name>
<dbReference type="PANTHER" id="PTHR14969:SF13">
    <property type="entry name" value="AT30094P"/>
    <property type="match status" value="1"/>
</dbReference>
<organism evidence="3 4">
    <name type="scientific">Candidatus Liptonbacteria bacterium RIFCSPLOWO2_01_FULL_52_25</name>
    <dbReference type="NCBI Taxonomy" id="1798650"/>
    <lineage>
        <taxon>Bacteria</taxon>
        <taxon>Candidatus Liptoniibacteriota</taxon>
    </lineage>
</organism>
<proteinExistence type="predicted"/>
<dbReference type="Proteomes" id="UP000178880">
    <property type="component" value="Unassembled WGS sequence"/>
</dbReference>
<keyword evidence="1" id="KW-0812">Transmembrane</keyword>
<dbReference type="SMART" id="SM00014">
    <property type="entry name" value="acidPPc"/>
    <property type="match status" value="1"/>
</dbReference>
<feature type="domain" description="Phosphatidic acid phosphatase type 2/haloperoxidase" evidence="2">
    <location>
        <begin position="58"/>
        <end position="165"/>
    </location>
</feature>
<dbReference type="AlphaFoldDB" id="A0A1G2CFU5"/>
<dbReference type="EMBL" id="MHLA01000007">
    <property type="protein sequence ID" value="OGZ00097.1"/>
    <property type="molecule type" value="Genomic_DNA"/>
</dbReference>
<dbReference type="STRING" id="1798650.A2945_00160"/>
<comment type="caution">
    <text evidence="3">The sequence shown here is derived from an EMBL/GenBank/DDBJ whole genome shotgun (WGS) entry which is preliminary data.</text>
</comment>
<dbReference type="InterPro" id="IPR000326">
    <property type="entry name" value="PAP2/HPO"/>
</dbReference>
<feature type="transmembrane region" description="Helical" evidence="1">
    <location>
        <begin position="150"/>
        <end position="168"/>
    </location>
</feature>
<feature type="transmembrane region" description="Helical" evidence="1">
    <location>
        <begin position="126"/>
        <end position="144"/>
    </location>
</feature>
<evidence type="ECO:0000313" key="3">
    <source>
        <dbReference type="EMBL" id="OGZ00097.1"/>
    </source>
</evidence>
<feature type="transmembrane region" description="Helical" evidence="1">
    <location>
        <begin position="100"/>
        <end position="119"/>
    </location>
</feature>
<dbReference type="Gene3D" id="1.20.144.10">
    <property type="entry name" value="Phosphatidic acid phosphatase type 2/haloperoxidase"/>
    <property type="match status" value="1"/>
</dbReference>
<reference evidence="3 4" key="1">
    <citation type="journal article" date="2016" name="Nat. Commun.">
        <title>Thousands of microbial genomes shed light on interconnected biogeochemical processes in an aquifer system.</title>
        <authorList>
            <person name="Anantharaman K."/>
            <person name="Brown C.T."/>
            <person name="Hug L.A."/>
            <person name="Sharon I."/>
            <person name="Castelle C.J."/>
            <person name="Probst A.J."/>
            <person name="Thomas B.C."/>
            <person name="Singh A."/>
            <person name="Wilkins M.J."/>
            <person name="Karaoz U."/>
            <person name="Brodie E.L."/>
            <person name="Williams K.H."/>
            <person name="Hubbard S.S."/>
            <person name="Banfield J.F."/>
        </authorList>
    </citation>
    <scope>NUCLEOTIDE SEQUENCE [LARGE SCALE GENOMIC DNA]</scope>
</reference>
<accession>A0A1G2CFU5</accession>
<sequence length="185" mass="21109">MDELNSALFQFVYQWNGRYFLLDDAAVFLAKYLPYLLIAGFLYFAFRRKSRRARFLIFVECALAVILARGIITEVFHFFYHYPRPYIALNFTPLVAESSYSFPSGHAAWFFALAMAVYYHNRKLGIFYFVCAALISLARVFAGVHWPLDILTGAVFGVLSAMIIHKLLKFNITMPPPIAPEGAPA</sequence>
<evidence type="ECO:0000313" key="4">
    <source>
        <dbReference type="Proteomes" id="UP000178880"/>
    </source>
</evidence>
<dbReference type="SUPFAM" id="SSF48317">
    <property type="entry name" value="Acid phosphatase/Vanadium-dependent haloperoxidase"/>
    <property type="match status" value="1"/>
</dbReference>
<dbReference type="InterPro" id="IPR036938">
    <property type="entry name" value="PAP2/HPO_sf"/>
</dbReference>
<evidence type="ECO:0000256" key="1">
    <source>
        <dbReference type="SAM" id="Phobius"/>
    </source>
</evidence>
<feature type="transmembrane region" description="Helical" evidence="1">
    <location>
        <begin position="55"/>
        <end position="80"/>
    </location>
</feature>
<dbReference type="PANTHER" id="PTHR14969">
    <property type="entry name" value="SPHINGOSINE-1-PHOSPHATE PHOSPHOHYDROLASE"/>
    <property type="match status" value="1"/>
</dbReference>
<keyword evidence="1" id="KW-0472">Membrane</keyword>
<keyword evidence="1" id="KW-1133">Transmembrane helix</keyword>
<feature type="transmembrane region" description="Helical" evidence="1">
    <location>
        <begin position="25"/>
        <end position="46"/>
    </location>
</feature>
<evidence type="ECO:0000259" key="2">
    <source>
        <dbReference type="SMART" id="SM00014"/>
    </source>
</evidence>
<gene>
    <name evidence="3" type="ORF">A2945_00160</name>
</gene>